<dbReference type="STRING" id="1381753.V2XPF6"/>
<dbReference type="Proteomes" id="UP000017559">
    <property type="component" value="Unassembled WGS sequence"/>
</dbReference>
<dbReference type="GO" id="GO:0016042">
    <property type="term" value="P:lipid catabolic process"/>
    <property type="evidence" value="ECO:0007669"/>
    <property type="project" value="UniProtKB-KW"/>
</dbReference>
<dbReference type="OrthoDB" id="2363873at2759"/>
<protein>
    <recommendedName>
        <fullName evidence="1">1-alkyl-2-acetylglycerophosphocholine esterase</fullName>
        <ecNumber evidence="1">3.1.1.47</ecNumber>
    </recommendedName>
</protein>
<dbReference type="PANTHER" id="PTHR10272">
    <property type="entry name" value="PLATELET-ACTIVATING FACTOR ACETYLHYDROLASE"/>
    <property type="match status" value="1"/>
</dbReference>
<name>V2XPF6_MONRO</name>
<evidence type="ECO:0000313" key="5">
    <source>
        <dbReference type="EMBL" id="ESK94425.1"/>
    </source>
</evidence>
<evidence type="ECO:0000313" key="6">
    <source>
        <dbReference type="Proteomes" id="UP000017559"/>
    </source>
</evidence>
<keyword evidence="6" id="KW-1185">Reference proteome</keyword>
<evidence type="ECO:0000256" key="1">
    <source>
        <dbReference type="ARBA" id="ARBA00013201"/>
    </source>
</evidence>
<evidence type="ECO:0000256" key="3">
    <source>
        <dbReference type="ARBA" id="ARBA00022963"/>
    </source>
</evidence>
<dbReference type="Gene3D" id="3.40.50.1820">
    <property type="entry name" value="alpha/beta hydrolase"/>
    <property type="match status" value="1"/>
</dbReference>
<gene>
    <name evidence="5" type="ORF">Moror_8083</name>
</gene>
<proteinExistence type="predicted"/>
<dbReference type="InterPro" id="IPR029058">
    <property type="entry name" value="AB_hydrolase_fold"/>
</dbReference>
<organism evidence="5 6">
    <name type="scientific">Moniliophthora roreri (strain MCA 2997)</name>
    <name type="common">Cocoa frosty pod rot fungus</name>
    <name type="synonym">Crinipellis roreri</name>
    <dbReference type="NCBI Taxonomy" id="1381753"/>
    <lineage>
        <taxon>Eukaryota</taxon>
        <taxon>Fungi</taxon>
        <taxon>Dikarya</taxon>
        <taxon>Basidiomycota</taxon>
        <taxon>Agaricomycotina</taxon>
        <taxon>Agaricomycetes</taxon>
        <taxon>Agaricomycetidae</taxon>
        <taxon>Agaricales</taxon>
        <taxon>Marasmiineae</taxon>
        <taxon>Marasmiaceae</taxon>
        <taxon>Moniliophthora</taxon>
    </lineage>
</organism>
<keyword evidence="4" id="KW-0443">Lipid metabolism</keyword>
<comment type="caution">
    <text evidence="5">The sequence shown here is derived from an EMBL/GenBank/DDBJ whole genome shotgun (WGS) entry which is preliminary data.</text>
</comment>
<dbReference type="PANTHER" id="PTHR10272:SF0">
    <property type="entry name" value="PLATELET-ACTIVATING FACTOR ACETYLHYDROLASE"/>
    <property type="match status" value="1"/>
</dbReference>
<dbReference type="GO" id="GO:0003847">
    <property type="term" value="F:1-alkyl-2-acetylglycerophosphocholine esterase activity"/>
    <property type="evidence" value="ECO:0007669"/>
    <property type="project" value="UniProtKB-EC"/>
</dbReference>
<dbReference type="KEGG" id="mrr:Moror_8083"/>
<evidence type="ECO:0000256" key="2">
    <source>
        <dbReference type="ARBA" id="ARBA00022801"/>
    </source>
</evidence>
<dbReference type="AlphaFoldDB" id="V2XPF6"/>
<dbReference type="EMBL" id="AWSO01000135">
    <property type="protein sequence ID" value="ESK94425.1"/>
    <property type="molecule type" value="Genomic_DNA"/>
</dbReference>
<dbReference type="EC" id="3.1.1.47" evidence="1"/>
<sequence>MFLDEPKGLPVGSTTFTARIPTPITSGSVQFQDNERRGLSLEEVAFTAYYPAEADIQSKSFVKGLHWVTRPLRTALEGYVRFSGASTWIAWSILLPIVYLYGRFVKIPAYLNAPLLNPNKAPTPQKQWPLVIFSHGLGGSHTAYSQICTRLASSGRVVLAIEHRDGTATSCVTRSWDSEGKCSTRPILYIRESDATYGEDDKDALMPLRRDQLVIRHYEIYTAFDYFSRFVRKQADPRLKVEGDSGFKADSWTDNGDAELPVRLDDVCLAGHSFGGCTTYSILSSNPPEGFLRIPITHALIYDPWLEPLPLPGPSSSSGPEFSLPKMLVINSESFTLWKDHFTRLGGVVQKWGSESKLLTLVRSKHPDFSDFPVLPLIQRKGPVKLMEIIEQLSLSFLNDKLNQKLELEKTRKMEVEIVGRRKDGRPKRRIVGELGDIVVH</sequence>
<evidence type="ECO:0000256" key="4">
    <source>
        <dbReference type="ARBA" id="ARBA00023098"/>
    </source>
</evidence>
<dbReference type="SUPFAM" id="SSF53474">
    <property type="entry name" value="alpha/beta-Hydrolases"/>
    <property type="match status" value="1"/>
</dbReference>
<reference evidence="5 6" key="1">
    <citation type="journal article" date="2014" name="BMC Genomics">
        <title>Genome and secretome analysis of the hemibiotrophic fungal pathogen, Moniliophthora roreri, which causes frosty pod rot disease of cacao: mechanisms of the biotrophic and necrotrophic phases.</title>
        <authorList>
            <person name="Meinhardt L.W."/>
            <person name="Costa G.G.L."/>
            <person name="Thomazella D.P.T."/>
            <person name="Teixeira P.J.P.L."/>
            <person name="Carazzolle M.F."/>
            <person name="Schuster S.C."/>
            <person name="Carlson J.E."/>
            <person name="Guiltinan M.J."/>
            <person name="Mieczkowski P."/>
            <person name="Farmer A."/>
            <person name="Ramaraj T."/>
            <person name="Crozier J."/>
            <person name="Davis R.E."/>
            <person name="Shao J."/>
            <person name="Melnick R.L."/>
            <person name="Pereira G.A.G."/>
            <person name="Bailey B.A."/>
        </authorList>
    </citation>
    <scope>NUCLEOTIDE SEQUENCE [LARGE SCALE GENOMIC DNA]</scope>
    <source>
        <strain evidence="5 6">MCA 2997</strain>
    </source>
</reference>
<keyword evidence="2" id="KW-0378">Hydrolase</keyword>
<dbReference type="HOGENOM" id="CLU_022501_4_1_1"/>
<keyword evidence="3" id="KW-0442">Lipid degradation</keyword>
<accession>V2XPF6</accession>
<dbReference type="Pfam" id="PF03403">
    <property type="entry name" value="PAF-AH_p_II"/>
    <property type="match status" value="1"/>
</dbReference>